<dbReference type="GO" id="GO:0008168">
    <property type="term" value="F:methyltransferase activity"/>
    <property type="evidence" value="ECO:0007669"/>
    <property type="project" value="InterPro"/>
</dbReference>
<name>A0A6J7ENW5_9ZZZZ</name>
<evidence type="ECO:0000313" key="1">
    <source>
        <dbReference type="EMBL" id="CAB4885252.1"/>
    </source>
</evidence>
<dbReference type="AlphaFoldDB" id="A0A6J7ENW5"/>
<accession>A0A6J7ENW5</accession>
<dbReference type="PANTHER" id="PTHR46111">
    <property type="entry name" value="RIBOSOMAL RNA SMALL SUBUNIT METHYLTRANSFERASE I"/>
    <property type="match status" value="1"/>
</dbReference>
<sequence>MLQALEAGLGSTRQAAVCRELTKTYEEVKRGTLGDLAVWADSNVRGEITVVVAGASDVEQREATGLVTADDWVAAVRACEAAGTDRRAAIAEVAKRAGIQRRLVYDAVVQSKASPP</sequence>
<dbReference type="Gene3D" id="3.30.950.10">
    <property type="entry name" value="Methyltransferase, Cobalt-precorrin-4 Transmethylase, Domain 2"/>
    <property type="match status" value="1"/>
</dbReference>
<reference evidence="1" key="1">
    <citation type="submission" date="2020-05" db="EMBL/GenBank/DDBJ databases">
        <authorList>
            <person name="Chiriac C."/>
            <person name="Salcher M."/>
            <person name="Ghai R."/>
            <person name="Kavagutti S V."/>
        </authorList>
    </citation>
    <scope>NUCLEOTIDE SEQUENCE</scope>
</reference>
<dbReference type="InterPro" id="IPR014776">
    <property type="entry name" value="4pyrrole_Mease_sub2"/>
</dbReference>
<dbReference type="PANTHER" id="PTHR46111:SF1">
    <property type="entry name" value="RIBOSOMAL RNA SMALL SUBUNIT METHYLTRANSFERASE I"/>
    <property type="match status" value="1"/>
</dbReference>
<dbReference type="EMBL" id="CAFBLS010000262">
    <property type="protein sequence ID" value="CAB4885252.1"/>
    <property type="molecule type" value="Genomic_DNA"/>
</dbReference>
<gene>
    <name evidence="1" type="ORF">UFOPK3402_01724</name>
</gene>
<proteinExistence type="predicted"/>
<protein>
    <submittedName>
        <fullName evidence="1">Unannotated protein</fullName>
    </submittedName>
</protein>
<organism evidence="1">
    <name type="scientific">freshwater metagenome</name>
    <dbReference type="NCBI Taxonomy" id="449393"/>
    <lineage>
        <taxon>unclassified sequences</taxon>
        <taxon>metagenomes</taxon>
        <taxon>ecological metagenomes</taxon>
    </lineage>
</organism>
<dbReference type="SUPFAM" id="SSF53790">
    <property type="entry name" value="Tetrapyrrole methylase"/>
    <property type="match status" value="1"/>
</dbReference>
<dbReference type="InterPro" id="IPR008189">
    <property type="entry name" value="rRNA_ssu_MeTfrase_I"/>
</dbReference>
<dbReference type="InterPro" id="IPR035996">
    <property type="entry name" value="4pyrrol_Methylase_sf"/>
</dbReference>